<feature type="region of interest" description="Disordered" evidence="2">
    <location>
        <begin position="150"/>
        <end position="169"/>
    </location>
</feature>
<dbReference type="GO" id="GO:0003677">
    <property type="term" value="F:DNA binding"/>
    <property type="evidence" value="ECO:0007669"/>
    <property type="project" value="InterPro"/>
</dbReference>
<protein>
    <submittedName>
        <fullName evidence="4">Site-specific DNA recombinase</fullName>
    </submittedName>
</protein>
<evidence type="ECO:0000313" key="5">
    <source>
        <dbReference type="Proteomes" id="UP000199318"/>
    </source>
</evidence>
<dbReference type="EMBL" id="FOGV01000028">
    <property type="protein sequence ID" value="SES29337.1"/>
    <property type="molecule type" value="Genomic_DNA"/>
</dbReference>
<gene>
    <name evidence="4" type="ORF">SAMN05444126_12816</name>
</gene>
<dbReference type="Gene3D" id="3.40.50.1390">
    <property type="entry name" value="Resolvase, N-terminal catalytic domain"/>
    <property type="match status" value="1"/>
</dbReference>
<dbReference type="Pfam" id="PF00239">
    <property type="entry name" value="Resolvase"/>
    <property type="match status" value="1"/>
</dbReference>
<dbReference type="SUPFAM" id="SSF53041">
    <property type="entry name" value="Resolvase-like"/>
    <property type="match status" value="1"/>
</dbReference>
<dbReference type="SMART" id="SM00857">
    <property type="entry name" value="Resolvase"/>
    <property type="match status" value="1"/>
</dbReference>
<dbReference type="CDD" id="cd00338">
    <property type="entry name" value="Ser_Recombinase"/>
    <property type="match status" value="1"/>
</dbReference>
<organism evidence="4 5">
    <name type="scientific">Salisediminibacterium halotolerans</name>
    <dbReference type="NCBI Taxonomy" id="517425"/>
    <lineage>
        <taxon>Bacteria</taxon>
        <taxon>Bacillati</taxon>
        <taxon>Bacillota</taxon>
        <taxon>Bacilli</taxon>
        <taxon>Bacillales</taxon>
        <taxon>Bacillaceae</taxon>
        <taxon>Salisediminibacterium</taxon>
    </lineage>
</organism>
<dbReference type="OrthoDB" id="2731197at2"/>
<evidence type="ECO:0000313" key="4">
    <source>
        <dbReference type="EMBL" id="SES29337.1"/>
    </source>
</evidence>
<dbReference type="PANTHER" id="PTHR30461:SF26">
    <property type="entry name" value="RESOLVASE HOMOLOG YNEB"/>
    <property type="match status" value="1"/>
</dbReference>
<evidence type="ECO:0000256" key="2">
    <source>
        <dbReference type="SAM" id="MobiDB-lite"/>
    </source>
</evidence>
<dbReference type="GO" id="GO:0000150">
    <property type="term" value="F:DNA strand exchange activity"/>
    <property type="evidence" value="ECO:0007669"/>
    <property type="project" value="InterPro"/>
</dbReference>
<evidence type="ECO:0000259" key="3">
    <source>
        <dbReference type="PROSITE" id="PS51736"/>
    </source>
</evidence>
<proteinExistence type="inferred from homology"/>
<sequence>MKGIVYCRVSTEKEEQASSLKRQERELTAAAEQWGITVVNVLSDQSSGYDTEREGVLQTLDDFREEKADTLLITDETRLGRGNARIALIHQLRKMNVTIFTLQHSGEIALSEADTMVLDIVSVVEEYQRKLHNAKIKRGMQAAIERGYQPGENLKGSQTHGGRKKKDAPLEEIIRLRQREWTFHDIAVALRGQGYSLSKATAHRRYQEYVNRTQSEQKT</sequence>
<dbReference type="PROSITE" id="PS51736">
    <property type="entry name" value="RECOMBINASES_3"/>
    <property type="match status" value="1"/>
</dbReference>
<dbReference type="InterPro" id="IPR006119">
    <property type="entry name" value="Resolv_N"/>
</dbReference>
<dbReference type="AlphaFoldDB" id="A0A1H9W6N2"/>
<dbReference type="InterPro" id="IPR050639">
    <property type="entry name" value="SSR_resolvase"/>
</dbReference>
<dbReference type="Proteomes" id="UP000199318">
    <property type="component" value="Unassembled WGS sequence"/>
</dbReference>
<evidence type="ECO:0000256" key="1">
    <source>
        <dbReference type="ARBA" id="ARBA00009913"/>
    </source>
</evidence>
<comment type="caution">
    <text evidence="4">The sequence shown here is derived from an EMBL/GenBank/DDBJ whole genome shotgun (WGS) entry which is preliminary data.</text>
</comment>
<dbReference type="PANTHER" id="PTHR30461">
    <property type="entry name" value="DNA-INVERTASE FROM LAMBDOID PROPHAGE"/>
    <property type="match status" value="1"/>
</dbReference>
<dbReference type="STRING" id="1464123.SAMN05444126_12816"/>
<feature type="domain" description="Resolvase/invertase-type recombinase catalytic" evidence="3">
    <location>
        <begin position="2"/>
        <end position="147"/>
    </location>
</feature>
<dbReference type="InterPro" id="IPR036162">
    <property type="entry name" value="Resolvase-like_N_sf"/>
</dbReference>
<dbReference type="RefSeq" id="WP_093074408.1">
    <property type="nucleotide sequence ID" value="NZ_BJVE01000026.1"/>
</dbReference>
<keyword evidence="5" id="KW-1185">Reference proteome</keyword>
<comment type="similarity">
    <text evidence="1">Belongs to the site-specific recombinase resolvase family.</text>
</comment>
<accession>A0A1H9W6N2</accession>
<name>A0A1H9W6N2_9BACI</name>
<reference evidence="5" key="1">
    <citation type="submission" date="2016-10" db="EMBL/GenBank/DDBJ databases">
        <authorList>
            <person name="de Groot N.N."/>
        </authorList>
    </citation>
    <scope>NUCLEOTIDE SEQUENCE [LARGE SCALE GENOMIC DNA]</scope>
    <source>
        <strain evidence="5">10nlg</strain>
    </source>
</reference>